<dbReference type="Gene3D" id="3.40.50.1820">
    <property type="entry name" value="alpha/beta hydrolase"/>
    <property type="match status" value="1"/>
</dbReference>
<evidence type="ECO:0000313" key="3">
    <source>
        <dbReference type="EMBL" id="WIV54921.1"/>
    </source>
</evidence>
<protein>
    <submittedName>
        <fullName evidence="3">Thioesterase domain-containing protein</fullName>
    </submittedName>
</protein>
<dbReference type="InterPro" id="IPR001031">
    <property type="entry name" value="Thioesterase"/>
</dbReference>
<keyword evidence="4" id="KW-1185">Reference proteome</keyword>
<accession>A0ABY8XH28</accession>
<evidence type="ECO:0000313" key="4">
    <source>
        <dbReference type="Proteomes" id="UP001227101"/>
    </source>
</evidence>
<comment type="similarity">
    <text evidence="1">Belongs to the thioesterase family.</text>
</comment>
<sequence>MSAGVPVLCFPPAGAGPSFFQAWPEAAPSIRFAAVELPGKERRFAEPPATTMAQLLDAVAEDVLREVGTAERVGVFGHSFGALVAYEVARLVARERPGTELTLFASGAPRPGVPRSAPIGGLPDDEFVVAVAELAGYRHAALDDPDLRELLLPALRGDVAVDESYRPGDPPPVAFPVVSVRGENDTLVSAEAAGRWREVTSAGCTTREFPGGHMYLVEQWRPLVALLERELAGEGARS</sequence>
<dbReference type="SUPFAM" id="SSF53474">
    <property type="entry name" value="alpha/beta-Hydrolases"/>
    <property type="match status" value="1"/>
</dbReference>
<name>A0ABY8XH28_9PSEU</name>
<dbReference type="InterPro" id="IPR029058">
    <property type="entry name" value="AB_hydrolase_fold"/>
</dbReference>
<dbReference type="EMBL" id="CP127173">
    <property type="protein sequence ID" value="WIV54921.1"/>
    <property type="molecule type" value="Genomic_DNA"/>
</dbReference>
<dbReference type="PANTHER" id="PTHR11487:SF0">
    <property type="entry name" value="S-ACYL FATTY ACID SYNTHASE THIOESTERASE, MEDIUM CHAIN"/>
    <property type="match status" value="1"/>
</dbReference>
<evidence type="ECO:0000256" key="1">
    <source>
        <dbReference type="ARBA" id="ARBA00007169"/>
    </source>
</evidence>
<organism evidence="3 4">
    <name type="scientific">Amycolatopsis nalaikhensis</name>
    <dbReference type="NCBI Taxonomy" id="715472"/>
    <lineage>
        <taxon>Bacteria</taxon>
        <taxon>Bacillati</taxon>
        <taxon>Actinomycetota</taxon>
        <taxon>Actinomycetes</taxon>
        <taxon>Pseudonocardiales</taxon>
        <taxon>Pseudonocardiaceae</taxon>
        <taxon>Amycolatopsis</taxon>
    </lineage>
</organism>
<proteinExistence type="inferred from homology"/>
<dbReference type="PANTHER" id="PTHR11487">
    <property type="entry name" value="THIOESTERASE"/>
    <property type="match status" value="1"/>
</dbReference>
<dbReference type="InterPro" id="IPR012223">
    <property type="entry name" value="TEII"/>
</dbReference>
<reference evidence="3 4" key="1">
    <citation type="submission" date="2023-06" db="EMBL/GenBank/DDBJ databases">
        <authorList>
            <person name="Oyuntsetseg B."/>
            <person name="Kim S.B."/>
        </authorList>
    </citation>
    <scope>NUCLEOTIDE SEQUENCE [LARGE SCALE GENOMIC DNA]</scope>
    <source>
        <strain evidence="3 4">2-2</strain>
    </source>
</reference>
<evidence type="ECO:0000259" key="2">
    <source>
        <dbReference type="Pfam" id="PF00975"/>
    </source>
</evidence>
<dbReference type="Pfam" id="PF00975">
    <property type="entry name" value="Thioesterase"/>
    <property type="match status" value="1"/>
</dbReference>
<dbReference type="Proteomes" id="UP001227101">
    <property type="component" value="Chromosome"/>
</dbReference>
<feature type="domain" description="Thioesterase" evidence="2">
    <location>
        <begin position="6"/>
        <end position="221"/>
    </location>
</feature>
<dbReference type="RefSeq" id="WP_285451694.1">
    <property type="nucleotide sequence ID" value="NZ_CP127173.1"/>
</dbReference>
<gene>
    <name evidence="3" type="ORF">QP939_39780</name>
</gene>